<proteinExistence type="predicted"/>
<dbReference type="PROSITE" id="PS51414">
    <property type="entry name" value="HSR"/>
    <property type="match status" value="1"/>
</dbReference>
<protein>
    <submittedName>
        <fullName evidence="6">Nuclear body protein SP140-like protein</fullName>
    </submittedName>
</protein>
<feature type="domain" description="SAND" evidence="3">
    <location>
        <begin position="231"/>
        <end position="317"/>
    </location>
</feature>
<dbReference type="PANTHER" id="PTHR46386">
    <property type="entry name" value="NUCLEAR BODY PROTEIN SP140"/>
    <property type="match status" value="1"/>
</dbReference>
<dbReference type="PROSITE" id="PS50864">
    <property type="entry name" value="SAND"/>
    <property type="match status" value="1"/>
</dbReference>
<feature type="compositionally biased region" description="Polar residues" evidence="2">
    <location>
        <begin position="161"/>
        <end position="180"/>
    </location>
</feature>
<dbReference type="InterPro" id="IPR004865">
    <property type="entry name" value="HSR_dom"/>
</dbReference>
<feature type="domain" description="HSR" evidence="4">
    <location>
        <begin position="14"/>
        <end position="128"/>
    </location>
</feature>
<dbReference type="Pfam" id="PF01342">
    <property type="entry name" value="SAND"/>
    <property type="match status" value="1"/>
</dbReference>
<organism evidence="5 6">
    <name type="scientific">Gekko japonicus</name>
    <name type="common">Schlegel's Japanese gecko</name>
    <dbReference type="NCBI Taxonomy" id="146911"/>
    <lineage>
        <taxon>Eukaryota</taxon>
        <taxon>Metazoa</taxon>
        <taxon>Chordata</taxon>
        <taxon>Craniata</taxon>
        <taxon>Vertebrata</taxon>
        <taxon>Euteleostomi</taxon>
        <taxon>Lepidosauria</taxon>
        <taxon>Squamata</taxon>
        <taxon>Bifurcata</taxon>
        <taxon>Gekkota</taxon>
        <taxon>Gekkonidae</taxon>
        <taxon>Gekkoninae</taxon>
        <taxon>Gekko</taxon>
    </lineage>
</organism>
<name>A0ABM1L8N8_GEKJA</name>
<dbReference type="PANTHER" id="PTHR46386:SF1">
    <property type="entry name" value="NUCLEAR BODY PROTEIN SP140-LIKE PROTEIN"/>
    <property type="match status" value="1"/>
</dbReference>
<evidence type="ECO:0000256" key="1">
    <source>
        <dbReference type="ARBA" id="ARBA00022553"/>
    </source>
</evidence>
<dbReference type="InterPro" id="IPR043563">
    <property type="entry name" value="Sp110/Sp140/Sp140L-like"/>
</dbReference>
<reference evidence="6" key="1">
    <citation type="submission" date="2025-08" db="UniProtKB">
        <authorList>
            <consortium name="RefSeq"/>
        </authorList>
    </citation>
    <scope>IDENTIFICATION</scope>
</reference>
<accession>A0ABM1L8N8</accession>
<dbReference type="Pfam" id="PF03172">
    <property type="entry name" value="HSR"/>
    <property type="match status" value="1"/>
</dbReference>
<dbReference type="InterPro" id="IPR010919">
    <property type="entry name" value="SAND-like_dom_sf"/>
</dbReference>
<dbReference type="Gene3D" id="3.10.390.10">
    <property type="entry name" value="SAND domain-like"/>
    <property type="match status" value="1"/>
</dbReference>
<feature type="region of interest" description="Disordered" evidence="2">
    <location>
        <begin position="152"/>
        <end position="233"/>
    </location>
</feature>
<evidence type="ECO:0000259" key="4">
    <source>
        <dbReference type="PROSITE" id="PS51414"/>
    </source>
</evidence>
<evidence type="ECO:0000313" key="6">
    <source>
        <dbReference type="RefSeq" id="XP_015282325.1"/>
    </source>
</evidence>
<dbReference type="Proteomes" id="UP000694871">
    <property type="component" value="Unplaced"/>
</dbReference>
<evidence type="ECO:0000259" key="3">
    <source>
        <dbReference type="PROSITE" id="PS50864"/>
    </source>
</evidence>
<keyword evidence="1" id="KW-0597">Phosphoprotein</keyword>
<dbReference type="SMART" id="SM00258">
    <property type="entry name" value="SAND"/>
    <property type="match status" value="1"/>
</dbReference>
<sequence length="403" mass="45375">MSEDQKTARELLKASENYFGIGYNMSTPNTKNVDEIWKKFIMLISLEINKPFPFLHILKEAKIISQEAFENYKREAASNPQNIDETIYNMLENLEFSELTYGKVFCKENLDVYQGLQPIYTNLKNEFQHAENRSASEQNTNPVSSTGNELLQHAENKSASEQRSSSKISTGNEQGQSFNPSGFGGRGQPVDESEDAVAGPFGQEKPAGSDVTTVATGAPGPAGKRVQKQKHQNSNILERMYKMGKLDVRCGKAKGFLFKNKFAEGVSSKCIKDDRGNWFTVGEFEKQGGRGNQKNWKKSIHCNRFQLKALIENGCLRNPSRTSPKKKKWDIKPVSCKGKEMTAAEPFGTDCQEEVIPWLKTLAAWLEEQLKHQSEELQKLFDSSKMISYSIQQLRGTIQSIDA</sequence>
<dbReference type="InterPro" id="IPR000770">
    <property type="entry name" value="SAND_dom"/>
</dbReference>
<dbReference type="GeneID" id="107123587"/>
<gene>
    <name evidence="6" type="primary">LOC107123587</name>
</gene>
<evidence type="ECO:0000313" key="5">
    <source>
        <dbReference type="Proteomes" id="UP000694871"/>
    </source>
</evidence>
<dbReference type="SUPFAM" id="SSF63763">
    <property type="entry name" value="SAND domain-like"/>
    <property type="match status" value="1"/>
</dbReference>
<keyword evidence="5" id="KW-1185">Reference proteome</keyword>
<dbReference type="RefSeq" id="XP_015282325.1">
    <property type="nucleotide sequence ID" value="XM_015426839.1"/>
</dbReference>
<evidence type="ECO:0000256" key="2">
    <source>
        <dbReference type="SAM" id="MobiDB-lite"/>
    </source>
</evidence>